<name>A0A0N1J5C8_LEPPY</name>
<evidence type="ECO:0000313" key="3">
    <source>
        <dbReference type="Proteomes" id="UP000037923"/>
    </source>
</evidence>
<dbReference type="RefSeq" id="XP_015663579.1">
    <property type="nucleotide sequence ID" value="XM_015798059.1"/>
</dbReference>
<protein>
    <submittedName>
        <fullName evidence="2">Uncharacterized protein</fullName>
    </submittedName>
</protein>
<dbReference type="VEuPathDB" id="TriTrypDB:LpyrH10_02_4970"/>
<sequence>MADQLRSFRRYSRIFPSVPYGRHAARVGCSVVADAKSAVNSSSSKYHANGSSVKILALLCSKQPQPMNTEASVPNTATPPRKRVRHDSVEDANAEKVPRNESALSSAIGSVASGGGASTSSELLSVSAVEERHRTQESNDAAPEPATTSAVNTEASGPSAKSHVYVRVQYDRALIATLPIEVMRQQHPQVLIDYLLSMSVWA</sequence>
<feature type="compositionally biased region" description="Low complexity" evidence="1">
    <location>
        <begin position="118"/>
        <end position="128"/>
    </location>
</feature>
<comment type="caution">
    <text evidence="2">The sequence shown here is derived from an EMBL/GenBank/DDBJ whole genome shotgun (WGS) entry which is preliminary data.</text>
</comment>
<evidence type="ECO:0000256" key="1">
    <source>
        <dbReference type="SAM" id="MobiDB-lite"/>
    </source>
</evidence>
<feature type="compositionally biased region" description="Low complexity" evidence="1">
    <location>
        <begin position="102"/>
        <end position="111"/>
    </location>
</feature>
<reference evidence="2 3" key="1">
    <citation type="submission" date="2015-07" db="EMBL/GenBank/DDBJ databases">
        <title>High-quality genome of monoxenous trypanosomatid Leptomonas pyrrhocoris.</title>
        <authorList>
            <person name="Flegontov P."/>
            <person name="Butenko A."/>
            <person name="Firsov S."/>
            <person name="Vlcek C."/>
            <person name="Logacheva M.D."/>
            <person name="Field M."/>
            <person name="Filatov D."/>
            <person name="Flegontova O."/>
            <person name="Gerasimov E."/>
            <person name="Jackson A.P."/>
            <person name="Kelly S."/>
            <person name="Opperdoes F."/>
            <person name="O'Reilly A."/>
            <person name="Votypka J."/>
            <person name="Yurchenko V."/>
            <person name="Lukes J."/>
        </authorList>
    </citation>
    <scope>NUCLEOTIDE SEQUENCE [LARGE SCALE GENOMIC DNA]</scope>
    <source>
        <strain evidence="2">H10</strain>
    </source>
</reference>
<dbReference type="OrthoDB" id="273192at2759"/>
<proteinExistence type="predicted"/>
<dbReference type="RefSeq" id="XP_015663580.1">
    <property type="nucleotide sequence ID" value="XM_015798060.1"/>
</dbReference>
<dbReference type="EMBL" id="LGTL01000002">
    <property type="protein sequence ID" value="KPA85140.1"/>
    <property type="molecule type" value="Genomic_DNA"/>
</dbReference>
<dbReference type="EMBL" id="LGTL01000002">
    <property type="protein sequence ID" value="KPA85141.1"/>
    <property type="molecule type" value="Genomic_DNA"/>
</dbReference>
<keyword evidence="3" id="KW-1185">Reference proteome</keyword>
<feature type="region of interest" description="Disordered" evidence="1">
    <location>
        <begin position="66"/>
        <end position="158"/>
    </location>
</feature>
<feature type="compositionally biased region" description="Basic and acidic residues" evidence="1">
    <location>
        <begin position="86"/>
        <end position="99"/>
    </location>
</feature>
<dbReference type="Proteomes" id="UP000037923">
    <property type="component" value="Unassembled WGS sequence"/>
</dbReference>
<dbReference type="OMA" id="DTTPEKC"/>
<organism evidence="2 3">
    <name type="scientific">Leptomonas pyrrhocoris</name>
    <name type="common">Firebug parasite</name>
    <dbReference type="NCBI Taxonomy" id="157538"/>
    <lineage>
        <taxon>Eukaryota</taxon>
        <taxon>Discoba</taxon>
        <taxon>Euglenozoa</taxon>
        <taxon>Kinetoplastea</taxon>
        <taxon>Metakinetoplastina</taxon>
        <taxon>Trypanosomatida</taxon>
        <taxon>Trypanosomatidae</taxon>
        <taxon>Leishmaniinae</taxon>
        <taxon>Leptomonas</taxon>
    </lineage>
</organism>
<accession>A0A0N1J5C8</accession>
<dbReference type="GeneID" id="26901818"/>
<feature type="compositionally biased region" description="Polar residues" evidence="1">
    <location>
        <begin position="66"/>
        <end position="78"/>
    </location>
</feature>
<dbReference type="AlphaFoldDB" id="A0A0N1J5C8"/>
<feature type="compositionally biased region" description="Polar residues" evidence="1">
    <location>
        <begin position="146"/>
        <end position="156"/>
    </location>
</feature>
<evidence type="ECO:0000313" key="2">
    <source>
        <dbReference type="EMBL" id="KPA85141.1"/>
    </source>
</evidence>
<gene>
    <name evidence="2" type="ORF">ABB37_01523</name>
</gene>